<organism evidence="1 2">
    <name type="scientific">Haemaphysalis longicornis</name>
    <name type="common">Bush tick</name>
    <dbReference type="NCBI Taxonomy" id="44386"/>
    <lineage>
        <taxon>Eukaryota</taxon>
        <taxon>Metazoa</taxon>
        <taxon>Ecdysozoa</taxon>
        <taxon>Arthropoda</taxon>
        <taxon>Chelicerata</taxon>
        <taxon>Arachnida</taxon>
        <taxon>Acari</taxon>
        <taxon>Parasitiformes</taxon>
        <taxon>Ixodida</taxon>
        <taxon>Ixodoidea</taxon>
        <taxon>Ixodidae</taxon>
        <taxon>Haemaphysalinae</taxon>
        <taxon>Haemaphysalis</taxon>
    </lineage>
</organism>
<accession>A0A9J6GLM2</accession>
<dbReference type="Pfam" id="PF14223">
    <property type="entry name" value="Retrotran_gag_2"/>
    <property type="match status" value="1"/>
</dbReference>
<dbReference type="VEuPathDB" id="VectorBase:HLOH_056369"/>
<keyword evidence="2" id="KW-1185">Reference proteome</keyword>
<sequence>MAASDEFRLTQVGGGQLPYLFYKGKSRSRAEGMWEAIESGYSEEMTDKEMKVDNKALAFLFLVVEDNYLDDIGESKTAREAWTTLEEMHSKFGLLHILQVMRDFFNVRMKKEESMQSYLGRLMELHRKLSSAGHAFTDREVTLVMLMGLPAAYEPLILNLEQDEEQLCTKVVKTRLLIEEKKRRWQPDGRSSFLSAPREAAAFCALRTVAMLHTPQKLTNLDSAKCKGALQVVKRRA</sequence>
<evidence type="ECO:0000313" key="1">
    <source>
        <dbReference type="EMBL" id="KAH9379334.1"/>
    </source>
</evidence>
<proteinExistence type="predicted"/>
<dbReference type="AlphaFoldDB" id="A0A9J6GLM2"/>
<dbReference type="PANTHER" id="PTHR35317:SF40">
    <property type="entry name" value="CCHC-TYPE DOMAIN-CONTAINING PROTEIN"/>
    <property type="match status" value="1"/>
</dbReference>
<dbReference type="Proteomes" id="UP000821853">
    <property type="component" value="Unassembled WGS sequence"/>
</dbReference>
<dbReference type="EMBL" id="JABSTR010000009">
    <property type="protein sequence ID" value="KAH9379334.1"/>
    <property type="molecule type" value="Genomic_DNA"/>
</dbReference>
<dbReference type="PANTHER" id="PTHR35317">
    <property type="entry name" value="OS04G0629600 PROTEIN"/>
    <property type="match status" value="1"/>
</dbReference>
<evidence type="ECO:0000313" key="2">
    <source>
        <dbReference type="Proteomes" id="UP000821853"/>
    </source>
</evidence>
<protein>
    <submittedName>
        <fullName evidence="1">Uncharacterized protein</fullName>
    </submittedName>
</protein>
<reference evidence="1 2" key="1">
    <citation type="journal article" date="2020" name="Cell">
        <title>Large-Scale Comparative Analyses of Tick Genomes Elucidate Their Genetic Diversity and Vector Capacities.</title>
        <authorList>
            <consortium name="Tick Genome and Microbiome Consortium (TIGMIC)"/>
            <person name="Jia N."/>
            <person name="Wang J."/>
            <person name="Shi W."/>
            <person name="Du L."/>
            <person name="Sun Y."/>
            <person name="Zhan W."/>
            <person name="Jiang J.F."/>
            <person name="Wang Q."/>
            <person name="Zhang B."/>
            <person name="Ji P."/>
            <person name="Bell-Sakyi L."/>
            <person name="Cui X.M."/>
            <person name="Yuan T.T."/>
            <person name="Jiang B.G."/>
            <person name="Yang W.F."/>
            <person name="Lam T.T."/>
            <person name="Chang Q.C."/>
            <person name="Ding S.J."/>
            <person name="Wang X.J."/>
            <person name="Zhu J.G."/>
            <person name="Ruan X.D."/>
            <person name="Zhao L."/>
            <person name="Wei J.T."/>
            <person name="Ye R.Z."/>
            <person name="Que T.C."/>
            <person name="Du C.H."/>
            <person name="Zhou Y.H."/>
            <person name="Cheng J.X."/>
            <person name="Dai P.F."/>
            <person name="Guo W.B."/>
            <person name="Han X.H."/>
            <person name="Huang E.J."/>
            <person name="Li L.F."/>
            <person name="Wei W."/>
            <person name="Gao Y.C."/>
            <person name="Liu J.Z."/>
            <person name="Shao H.Z."/>
            <person name="Wang X."/>
            <person name="Wang C.C."/>
            <person name="Yang T.C."/>
            <person name="Huo Q.B."/>
            <person name="Li W."/>
            <person name="Chen H.Y."/>
            <person name="Chen S.E."/>
            <person name="Zhou L.G."/>
            <person name="Ni X.B."/>
            <person name="Tian J.H."/>
            <person name="Sheng Y."/>
            <person name="Liu T."/>
            <person name="Pan Y.S."/>
            <person name="Xia L.Y."/>
            <person name="Li J."/>
            <person name="Zhao F."/>
            <person name="Cao W.C."/>
        </authorList>
    </citation>
    <scope>NUCLEOTIDE SEQUENCE [LARGE SCALE GENOMIC DNA]</scope>
    <source>
        <strain evidence="1">HaeL-2018</strain>
    </source>
</reference>
<gene>
    <name evidence="1" type="ORF">HPB48_015137</name>
</gene>
<name>A0A9J6GLM2_HAELO</name>
<dbReference type="OrthoDB" id="6418978at2759"/>
<comment type="caution">
    <text evidence="1">The sequence shown here is derived from an EMBL/GenBank/DDBJ whole genome shotgun (WGS) entry which is preliminary data.</text>
</comment>